<dbReference type="GeneID" id="87842805"/>
<dbReference type="RefSeq" id="XP_062664138.1">
    <property type="nucleotide sequence ID" value="XM_062805857.1"/>
</dbReference>
<dbReference type="AlphaFoldDB" id="A0AAE0HQ72"/>
<feature type="compositionally biased region" description="Acidic residues" evidence="1">
    <location>
        <begin position="136"/>
        <end position="147"/>
    </location>
</feature>
<evidence type="ECO:0000313" key="3">
    <source>
        <dbReference type="Proteomes" id="UP001278766"/>
    </source>
</evidence>
<gene>
    <name evidence="2" type="ORF">B0H64DRAFT_428657</name>
</gene>
<feature type="compositionally biased region" description="Acidic residues" evidence="1">
    <location>
        <begin position="164"/>
        <end position="190"/>
    </location>
</feature>
<reference evidence="2" key="1">
    <citation type="journal article" date="2023" name="Mol. Phylogenet. Evol.">
        <title>Genome-scale phylogeny and comparative genomics of the fungal order Sordariales.</title>
        <authorList>
            <person name="Hensen N."/>
            <person name="Bonometti L."/>
            <person name="Westerberg I."/>
            <person name="Brannstrom I.O."/>
            <person name="Guillou S."/>
            <person name="Cros-Aarteil S."/>
            <person name="Calhoun S."/>
            <person name="Haridas S."/>
            <person name="Kuo A."/>
            <person name="Mondo S."/>
            <person name="Pangilinan J."/>
            <person name="Riley R."/>
            <person name="LaButti K."/>
            <person name="Andreopoulos B."/>
            <person name="Lipzen A."/>
            <person name="Chen C."/>
            <person name="Yan M."/>
            <person name="Daum C."/>
            <person name="Ng V."/>
            <person name="Clum A."/>
            <person name="Steindorff A."/>
            <person name="Ohm R.A."/>
            <person name="Martin F."/>
            <person name="Silar P."/>
            <person name="Natvig D.O."/>
            <person name="Lalanne C."/>
            <person name="Gautier V."/>
            <person name="Ament-Velasquez S.L."/>
            <person name="Kruys A."/>
            <person name="Hutchinson M.I."/>
            <person name="Powell A.J."/>
            <person name="Barry K."/>
            <person name="Miller A.N."/>
            <person name="Grigoriev I.V."/>
            <person name="Debuchy R."/>
            <person name="Gladieux P."/>
            <person name="Hiltunen Thoren M."/>
            <person name="Johannesson H."/>
        </authorList>
    </citation>
    <scope>NUCLEOTIDE SEQUENCE</scope>
    <source>
        <strain evidence="2">CBS 168.71</strain>
    </source>
</reference>
<evidence type="ECO:0000256" key="1">
    <source>
        <dbReference type="SAM" id="MobiDB-lite"/>
    </source>
</evidence>
<feature type="compositionally biased region" description="Acidic residues" evidence="1">
    <location>
        <begin position="117"/>
        <end position="128"/>
    </location>
</feature>
<accession>A0AAE0HQ72</accession>
<keyword evidence="3" id="KW-1185">Reference proteome</keyword>
<reference evidence="2" key="2">
    <citation type="submission" date="2023-06" db="EMBL/GenBank/DDBJ databases">
        <authorList>
            <consortium name="Lawrence Berkeley National Laboratory"/>
            <person name="Haridas S."/>
            <person name="Hensen N."/>
            <person name="Bonometti L."/>
            <person name="Westerberg I."/>
            <person name="Brannstrom I.O."/>
            <person name="Guillou S."/>
            <person name="Cros-Aarteil S."/>
            <person name="Calhoun S."/>
            <person name="Kuo A."/>
            <person name="Mondo S."/>
            <person name="Pangilinan J."/>
            <person name="Riley R."/>
            <person name="Labutti K."/>
            <person name="Andreopoulos B."/>
            <person name="Lipzen A."/>
            <person name="Chen C."/>
            <person name="Yanf M."/>
            <person name="Daum C."/>
            <person name="Ng V."/>
            <person name="Clum A."/>
            <person name="Steindorff A."/>
            <person name="Ohm R."/>
            <person name="Martin F."/>
            <person name="Silar P."/>
            <person name="Natvig D."/>
            <person name="Lalanne C."/>
            <person name="Gautier V."/>
            <person name="Ament-Velasquez S.L."/>
            <person name="Kruys A."/>
            <person name="Hutchinson M.I."/>
            <person name="Powell A.J."/>
            <person name="Barry K."/>
            <person name="Miller A.N."/>
            <person name="Grigoriev I.V."/>
            <person name="Debuchy R."/>
            <person name="Gladieux P."/>
            <person name="Thoren M.H."/>
            <person name="Johannesson H."/>
        </authorList>
    </citation>
    <scope>NUCLEOTIDE SEQUENCE</scope>
    <source>
        <strain evidence="2">CBS 168.71</strain>
    </source>
</reference>
<feature type="compositionally biased region" description="Low complexity" evidence="1">
    <location>
        <begin position="153"/>
        <end position="163"/>
    </location>
</feature>
<organism evidence="2 3">
    <name type="scientific">Chaetomium fimeti</name>
    <dbReference type="NCBI Taxonomy" id="1854472"/>
    <lineage>
        <taxon>Eukaryota</taxon>
        <taxon>Fungi</taxon>
        <taxon>Dikarya</taxon>
        <taxon>Ascomycota</taxon>
        <taxon>Pezizomycotina</taxon>
        <taxon>Sordariomycetes</taxon>
        <taxon>Sordariomycetidae</taxon>
        <taxon>Sordariales</taxon>
        <taxon>Chaetomiaceae</taxon>
        <taxon>Chaetomium</taxon>
    </lineage>
</organism>
<dbReference type="Proteomes" id="UP001278766">
    <property type="component" value="Unassembled WGS sequence"/>
</dbReference>
<comment type="caution">
    <text evidence="2">The sequence shown here is derived from an EMBL/GenBank/DDBJ whole genome shotgun (WGS) entry which is preliminary data.</text>
</comment>
<name>A0AAE0HQ72_9PEZI</name>
<proteinExistence type="predicted"/>
<protein>
    <submittedName>
        <fullName evidence="2">Uncharacterized protein</fullName>
    </submittedName>
</protein>
<feature type="region of interest" description="Disordered" evidence="1">
    <location>
        <begin position="88"/>
        <end position="201"/>
    </location>
</feature>
<dbReference type="EMBL" id="JAUEPN010000001">
    <property type="protein sequence ID" value="KAK3300624.1"/>
    <property type="molecule type" value="Genomic_DNA"/>
</dbReference>
<sequence length="214" mass="24752">MSSPTFTFPQTVKYRCHTLEYGIVVPNYGWSDHKRYRKVMKEDELCPKCERKLEREMLRGLYWLNHRNGFSIEYISIYRNGESPMTSPEWPLFTESESESEFTEAQESPGWSSRGDMEDEEDEEEEQEEQGKNEEEQKEDEGGEDQESPQQRLLAALFALLIADSDEESDDDEEFSTTETDDEAPEEEEISSAGPDTINEAGVLDQMALAWACR</sequence>
<evidence type="ECO:0000313" key="2">
    <source>
        <dbReference type="EMBL" id="KAK3300624.1"/>
    </source>
</evidence>